<evidence type="ECO:0000256" key="1">
    <source>
        <dbReference type="SAM" id="MobiDB-lite"/>
    </source>
</evidence>
<dbReference type="EMBL" id="GGEC01055438">
    <property type="protein sequence ID" value="MBX35922.1"/>
    <property type="molecule type" value="Transcribed_RNA"/>
</dbReference>
<sequence length="46" mass="5057">MEWCELLEIPMPSREPGLKPEDSGDSPAYAHRLSQKGLTVGADSTR</sequence>
<reference evidence="2" key="1">
    <citation type="submission" date="2018-02" db="EMBL/GenBank/DDBJ databases">
        <title>Rhizophora mucronata_Transcriptome.</title>
        <authorList>
            <person name="Meera S.P."/>
            <person name="Sreeshan A."/>
            <person name="Augustine A."/>
        </authorList>
    </citation>
    <scope>NUCLEOTIDE SEQUENCE</scope>
    <source>
        <tissue evidence="2">Leaf</tissue>
    </source>
</reference>
<proteinExistence type="predicted"/>
<name>A0A2P2N0B6_RHIMU</name>
<feature type="region of interest" description="Disordered" evidence="1">
    <location>
        <begin position="9"/>
        <end position="46"/>
    </location>
</feature>
<evidence type="ECO:0000313" key="2">
    <source>
        <dbReference type="EMBL" id="MBX35922.1"/>
    </source>
</evidence>
<protein>
    <submittedName>
        <fullName evidence="2">Uncharacterized protein</fullName>
    </submittedName>
</protein>
<dbReference type="AlphaFoldDB" id="A0A2P2N0B6"/>
<organism evidence="2">
    <name type="scientific">Rhizophora mucronata</name>
    <name type="common">Asiatic mangrove</name>
    <dbReference type="NCBI Taxonomy" id="61149"/>
    <lineage>
        <taxon>Eukaryota</taxon>
        <taxon>Viridiplantae</taxon>
        <taxon>Streptophyta</taxon>
        <taxon>Embryophyta</taxon>
        <taxon>Tracheophyta</taxon>
        <taxon>Spermatophyta</taxon>
        <taxon>Magnoliopsida</taxon>
        <taxon>eudicotyledons</taxon>
        <taxon>Gunneridae</taxon>
        <taxon>Pentapetalae</taxon>
        <taxon>rosids</taxon>
        <taxon>fabids</taxon>
        <taxon>Malpighiales</taxon>
        <taxon>Rhizophoraceae</taxon>
        <taxon>Rhizophora</taxon>
    </lineage>
</organism>
<accession>A0A2P2N0B6</accession>